<dbReference type="PROSITE" id="PS51462">
    <property type="entry name" value="NUDIX"/>
    <property type="match status" value="1"/>
</dbReference>
<dbReference type="Proteomes" id="UP000008068">
    <property type="component" value="Unassembled WGS sequence"/>
</dbReference>
<evidence type="ECO:0000313" key="4">
    <source>
        <dbReference type="EMBL" id="EGT58668.1"/>
    </source>
</evidence>
<dbReference type="CDD" id="cd18888">
    <property type="entry name" value="NUDIX_ADPRase_Nudt5"/>
    <property type="match status" value="1"/>
</dbReference>
<dbReference type="STRING" id="135651.G0NE17"/>
<dbReference type="HOGENOM" id="CLU_062658_0_2_1"/>
<keyword evidence="1 2" id="KW-0378">Hydrolase</keyword>
<reference evidence="5" key="1">
    <citation type="submission" date="2011-07" db="EMBL/GenBank/DDBJ databases">
        <authorList>
            <consortium name="Caenorhabditis brenneri Sequencing and Analysis Consortium"/>
            <person name="Wilson R.K."/>
        </authorList>
    </citation>
    <scope>NUCLEOTIDE SEQUENCE [LARGE SCALE GENOMIC DNA]</scope>
    <source>
        <strain evidence="5">PB2801</strain>
    </source>
</reference>
<sequence>MNPYHLAPSEVVFKGKWIESRKTDFTAKKNGAQGTWESTHRNKPPGVHIDGVSILARVKKDGKIYILLVKQYRIPVGKVCLELPAGLVDEKETIEQAALRELHEETGYKANRVVKVSTICYLDPSITDDSQKIVIVDVDGDSSENKNPVQKLDPTESIEIVLVEVSELNEYISNLDENVVVESTLLSFSMWNDFIGS</sequence>
<dbReference type="OrthoDB" id="10249920at2759"/>
<keyword evidence="5" id="KW-1185">Reference proteome</keyword>
<evidence type="ECO:0000256" key="1">
    <source>
        <dbReference type="ARBA" id="ARBA00022801"/>
    </source>
</evidence>
<dbReference type="SUPFAM" id="SSF55811">
    <property type="entry name" value="Nudix"/>
    <property type="match status" value="1"/>
</dbReference>
<dbReference type="PANTHER" id="PTHR11839">
    <property type="entry name" value="UDP/ADP-SUGAR PYROPHOSPHATASE"/>
    <property type="match status" value="1"/>
</dbReference>
<dbReference type="InterPro" id="IPR000086">
    <property type="entry name" value="NUDIX_hydrolase_dom"/>
</dbReference>
<evidence type="ECO:0000259" key="3">
    <source>
        <dbReference type="PROSITE" id="PS51462"/>
    </source>
</evidence>
<accession>G0NE17</accession>
<dbReference type="Pfam" id="PF00293">
    <property type="entry name" value="NUDIX"/>
    <property type="match status" value="1"/>
</dbReference>
<feature type="domain" description="Nudix hydrolase" evidence="3">
    <location>
        <begin position="47"/>
        <end position="185"/>
    </location>
</feature>
<dbReference type="PANTHER" id="PTHR11839:SF1">
    <property type="entry name" value="ADP-SUGAR PYROPHOSPHATASE"/>
    <property type="match status" value="1"/>
</dbReference>
<dbReference type="EMBL" id="GL379871">
    <property type="protein sequence ID" value="EGT58668.1"/>
    <property type="molecule type" value="Genomic_DNA"/>
</dbReference>
<dbReference type="eggNOG" id="KOG3041">
    <property type="taxonomic scope" value="Eukaryota"/>
</dbReference>
<dbReference type="OMA" id="WHWAAGW"/>
<dbReference type="AlphaFoldDB" id="G0NE17"/>
<dbReference type="Gene3D" id="3.90.79.10">
    <property type="entry name" value="Nucleoside Triphosphate Pyrophosphohydrolase"/>
    <property type="match status" value="1"/>
</dbReference>
<dbReference type="InterPro" id="IPR015797">
    <property type="entry name" value="NUDIX_hydrolase-like_dom_sf"/>
</dbReference>
<dbReference type="GO" id="GO:0005634">
    <property type="term" value="C:nucleus"/>
    <property type="evidence" value="ECO:0007669"/>
    <property type="project" value="TreeGrafter"/>
</dbReference>
<dbReference type="GO" id="GO:0047631">
    <property type="term" value="F:ADP-ribose diphosphatase activity"/>
    <property type="evidence" value="ECO:0007669"/>
    <property type="project" value="TreeGrafter"/>
</dbReference>
<dbReference type="PRINTS" id="PR00502">
    <property type="entry name" value="NUDIXFAMILY"/>
</dbReference>
<proteinExistence type="inferred from homology"/>
<evidence type="ECO:0000313" key="5">
    <source>
        <dbReference type="Proteomes" id="UP000008068"/>
    </source>
</evidence>
<name>G0NE17_CAEBE</name>
<protein>
    <submittedName>
        <fullName evidence="4">CBN-NDX-2 protein</fullName>
    </submittedName>
</protein>
<dbReference type="PROSITE" id="PS00893">
    <property type="entry name" value="NUDIX_BOX"/>
    <property type="match status" value="1"/>
</dbReference>
<dbReference type="InParanoid" id="G0NE17"/>
<evidence type="ECO:0000256" key="2">
    <source>
        <dbReference type="RuleBase" id="RU003476"/>
    </source>
</evidence>
<dbReference type="GO" id="GO:0019693">
    <property type="term" value="P:ribose phosphate metabolic process"/>
    <property type="evidence" value="ECO:0007669"/>
    <property type="project" value="TreeGrafter"/>
</dbReference>
<gene>
    <name evidence="4" type="primary">Cbn-ndx-2</name>
    <name evidence="4" type="ORF">CAEBREN_23664</name>
</gene>
<comment type="similarity">
    <text evidence="2">Belongs to the Nudix hydrolase family.</text>
</comment>
<dbReference type="InterPro" id="IPR020476">
    <property type="entry name" value="Nudix_hydrolase"/>
</dbReference>
<dbReference type="InterPro" id="IPR020084">
    <property type="entry name" value="NUDIX_hydrolase_CS"/>
</dbReference>
<organism evidence="5">
    <name type="scientific">Caenorhabditis brenneri</name>
    <name type="common">Nematode worm</name>
    <dbReference type="NCBI Taxonomy" id="135651"/>
    <lineage>
        <taxon>Eukaryota</taxon>
        <taxon>Metazoa</taxon>
        <taxon>Ecdysozoa</taxon>
        <taxon>Nematoda</taxon>
        <taxon>Chromadorea</taxon>
        <taxon>Rhabditida</taxon>
        <taxon>Rhabditina</taxon>
        <taxon>Rhabditomorpha</taxon>
        <taxon>Rhabditoidea</taxon>
        <taxon>Rhabditidae</taxon>
        <taxon>Peloderinae</taxon>
        <taxon>Caenorhabditis</taxon>
    </lineage>
</organism>
<dbReference type="GO" id="GO:0006753">
    <property type="term" value="P:nucleoside phosphate metabolic process"/>
    <property type="evidence" value="ECO:0007669"/>
    <property type="project" value="TreeGrafter"/>
</dbReference>